<organism evidence="1 2">
    <name type="scientific">Pristionchus fissidentatus</name>
    <dbReference type="NCBI Taxonomy" id="1538716"/>
    <lineage>
        <taxon>Eukaryota</taxon>
        <taxon>Metazoa</taxon>
        <taxon>Ecdysozoa</taxon>
        <taxon>Nematoda</taxon>
        <taxon>Chromadorea</taxon>
        <taxon>Rhabditida</taxon>
        <taxon>Rhabditina</taxon>
        <taxon>Diplogasteromorpha</taxon>
        <taxon>Diplogasteroidea</taxon>
        <taxon>Neodiplogasteridae</taxon>
        <taxon>Pristionchus</taxon>
    </lineage>
</organism>
<proteinExistence type="predicted"/>
<comment type="caution">
    <text evidence="1">The sequence shown here is derived from an EMBL/GenBank/DDBJ whole genome shotgun (WGS) entry which is preliminary data.</text>
</comment>
<dbReference type="EMBL" id="BTSY01000005">
    <property type="protein sequence ID" value="GMT26556.1"/>
    <property type="molecule type" value="Genomic_DNA"/>
</dbReference>
<dbReference type="AlphaFoldDB" id="A0AAV5W6Z3"/>
<sequence length="135" mass="15750">QLVEVATATPSISTHSKKAADAIEKLVERLPLPPPAFSYKFLKEEKVRQLDKGPFLQFANGLDKALFTPLQRRLPLNKRDQEKVTWMTGCLMYRRRYSVKGERKAMEASMRRRLNNYAQKKRKIPLGEDEEEEEE</sequence>
<evidence type="ECO:0000313" key="1">
    <source>
        <dbReference type="EMBL" id="GMT26556.1"/>
    </source>
</evidence>
<protein>
    <submittedName>
        <fullName evidence="1">Uncharacterized protein</fullName>
    </submittedName>
</protein>
<dbReference type="Proteomes" id="UP001432322">
    <property type="component" value="Unassembled WGS sequence"/>
</dbReference>
<accession>A0AAV5W6Z3</accession>
<keyword evidence="2" id="KW-1185">Reference proteome</keyword>
<name>A0AAV5W6Z3_9BILA</name>
<feature type="non-terminal residue" evidence="1">
    <location>
        <position position="1"/>
    </location>
</feature>
<feature type="non-terminal residue" evidence="1">
    <location>
        <position position="135"/>
    </location>
</feature>
<reference evidence="1" key="1">
    <citation type="submission" date="2023-10" db="EMBL/GenBank/DDBJ databases">
        <title>Genome assembly of Pristionchus species.</title>
        <authorList>
            <person name="Yoshida K."/>
            <person name="Sommer R.J."/>
        </authorList>
    </citation>
    <scope>NUCLEOTIDE SEQUENCE</scope>
    <source>
        <strain evidence="1">RS5133</strain>
    </source>
</reference>
<evidence type="ECO:0000313" key="2">
    <source>
        <dbReference type="Proteomes" id="UP001432322"/>
    </source>
</evidence>
<gene>
    <name evidence="1" type="ORF">PFISCL1PPCAC_17853</name>
</gene>